<feature type="signal peptide" evidence="1">
    <location>
        <begin position="1"/>
        <end position="23"/>
    </location>
</feature>
<keyword evidence="1" id="KW-0732">Signal</keyword>
<keyword evidence="3" id="KW-1185">Reference proteome</keyword>
<evidence type="ECO:0000313" key="2">
    <source>
        <dbReference type="EMBL" id="QPC84180.1"/>
    </source>
</evidence>
<dbReference type="KEGG" id="pmet:G4Y79_07350"/>
<feature type="chain" id="PRO_5032664342" evidence="1">
    <location>
        <begin position="24"/>
        <end position="551"/>
    </location>
</feature>
<dbReference type="Proteomes" id="UP000594468">
    <property type="component" value="Chromosome"/>
</dbReference>
<sequence length="551" mass="60461">MKTELLTFIAAILLVVLGSTTEAQNTSVEDNNQEQAPMRVVYRESIASIPNAAGQLTTTHEVIIHSARNLRTGPSESFQTAATLPNNNNARILGVPVDLCLIGSFTEGWLQIHQIDVPETTDANLVDSLTSLEGTPLYIYTFPHDDKVGLTSDQVNSSSSAVAEQLITAIPTKNAEVLRTYTLSEALAELGSTEDAPYYYAFQRVREVEDLSSQLPQFVKFLIGGTLYVADVTNPEFQMRANGELTMTLPGYEDDPLVWKEKTGWALPQFTTANGFVRVLLDTDFFDNRYKIDASVDMTYNGGLDWGMVNAIQPNDGRVAVLDPDYACLAPDSSGDDSREWLALPDVRGSLDASPLSVHPYDPDEILTNSFLGAFAILKHGTANLTDEQLLQVRDDFYAGEMPMTVMVTAEERTWDLRQGVDIVYGRTPEFPANGGTYGAPDMTNLNTGDIVSIAEDGKLTLSINTSTGTSGWHASSIYVSILEKMLSKEEIEPDFTNKFKFDRYYVLAELSRPLIYDANGIVVGVGVPLVVDTSDSLERANRPARFIING</sequence>
<dbReference type="RefSeq" id="WP_195172244.1">
    <property type="nucleotide sequence ID" value="NZ_CP062983.1"/>
</dbReference>
<accession>A0A7S8IEZ4</accession>
<evidence type="ECO:0000313" key="3">
    <source>
        <dbReference type="Proteomes" id="UP000594468"/>
    </source>
</evidence>
<organism evidence="2 3">
    <name type="scientific">Phototrophicus methaneseepsis</name>
    <dbReference type="NCBI Taxonomy" id="2710758"/>
    <lineage>
        <taxon>Bacteria</taxon>
        <taxon>Bacillati</taxon>
        <taxon>Chloroflexota</taxon>
        <taxon>Candidatus Thermofontia</taxon>
        <taxon>Phototrophicales</taxon>
        <taxon>Phototrophicaceae</taxon>
        <taxon>Phototrophicus</taxon>
    </lineage>
</organism>
<gene>
    <name evidence="2" type="ORF">G4Y79_07350</name>
</gene>
<reference evidence="2 3" key="1">
    <citation type="submission" date="2020-02" db="EMBL/GenBank/DDBJ databases">
        <authorList>
            <person name="Zheng R.K."/>
            <person name="Sun C.M."/>
        </authorList>
    </citation>
    <scope>NUCLEOTIDE SEQUENCE [LARGE SCALE GENOMIC DNA]</scope>
    <source>
        <strain evidence="3">rifampicinis</strain>
    </source>
</reference>
<protein>
    <submittedName>
        <fullName evidence="2">Uncharacterized protein</fullName>
    </submittedName>
</protein>
<evidence type="ECO:0000256" key="1">
    <source>
        <dbReference type="SAM" id="SignalP"/>
    </source>
</evidence>
<dbReference type="EMBL" id="CP062983">
    <property type="protein sequence ID" value="QPC84180.1"/>
    <property type="molecule type" value="Genomic_DNA"/>
</dbReference>
<proteinExistence type="predicted"/>
<name>A0A7S8IEZ4_9CHLR</name>
<dbReference type="AlphaFoldDB" id="A0A7S8IEZ4"/>